<dbReference type="EMBL" id="UYRV01010874">
    <property type="protein sequence ID" value="VDK57747.1"/>
    <property type="molecule type" value="Genomic_DNA"/>
</dbReference>
<reference evidence="1 2" key="1">
    <citation type="submission" date="2018-11" db="EMBL/GenBank/DDBJ databases">
        <authorList>
            <consortium name="Pathogen Informatics"/>
        </authorList>
    </citation>
    <scope>NUCLEOTIDE SEQUENCE [LARGE SCALE GENOMIC DNA]</scope>
</reference>
<proteinExistence type="predicted"/>
<dbReference type="AlphaFoldDB" id="A0A3P6RF26"/>
<evidence type="ECO:0000313" key="1">
    <source>
        <dbReference type="EMBL" id="VDK57747.1"/>
    </source>
</evidence>
<dbReference type="Proteomes" id="UP000271889">
    <property type="component" value="Unassembled WGS sequence"/>
</dbReference>
<evidence type="ECO:0000313" key="2">
    <source>
        <dbReference type="Proteomes" id="UP000271889"/>
    </source>
</evidence>
<organism evidence="1 2">
    <name type="scientific">Cylicostephanus goldi</name>
    <name type="common">Nematode worm</name>
    <dbReference type="NCBI Taxonomy" id="71465"/>
    <lineage>
        <taxon>Eukaryota</taxon>
        <taxon>Metazoa</taxon>
        <taxon>Ecdysozoa</taxon>
        <taxon>Nematoda</taxon>
        <taxon>Chromadorea</taxon>
        <taxon>Rhabditida</taxon>
        <taxon>Rhabditina</taxon>
        <taxon>Rhabditomorpha</taxon>
        <taxon>Strongyloidea</taxon>
        <taxon>Strongylidae</taxon>
        <taxon>Cylicostephanus</taxon>
    </lineage>
</organism>
<name>A0A3P6RF26_CYLGO</name>
<sequence>MCFRQELNEVAEDMYYLNRTLPVLHEQREFMTLREQEMQTEQLIIAYLVRGEVRETIFRIKNDQTMHVKIYLYGGVGNERVFQCQMHTVSGFPVSNIPGLC</sequence>
<keyword evidence="2" id="KW-1185">Reference proteome</keyword>
<dbReference type="OrthoDB" id="10641278at2759"/>
<gene>
    <name evidence="1" type="ORF">CGOC_LOCUS4095</name>
</gene>
<protein>
    <submittedName>
        <fullName evidence="1">Uncharacterized protein</fullName>
    </submittedName>
</protein>
<accession>A0A3P6RF26</accession>